<reference evidence="1" key="1">
    <citation type="submission" date="2023-06" db="EMBL/GenBank/DDBJ databases">
        <authorList>
            <person name="Jiang Y."/>
            <person name="Liu Q."/>
        </authorList>
    </citation>
    <scope>NUCLEOTIDE SEQUENCE</scope>
    <source>
        <strain evidence="1">CGMCC 1.12090</strain>
    </source>
</reference>
<keyword evidence="2" id="KW-1185">Reference proteome</keyword>
<evidence type="ECO:0008006" key="3">
    <source>
        <dbReference type="Google" id="ProtNLM"/>
    </source>
</evidence>
<proteinExistence type="predicted"/>
<evidence type="ECO:0000313" key="1">
    <source>
        <dbReference type="EMBL" id="MDO1532873.1"/>
    </source>
</evidence>
<dbReference type="RefSeq" id="WP_301808234.1">
    <property type="nucleotide sequence ID" value="NZ_JAUJZH010000007.1"/>
</dbReference>
<protein>
    <recommendedName>
        <fullName evidence="3">RNA polymerase alpha subunit C-terminal domain-containing protein</fullName>
    </recommendedName>
</protein>
<accession>A0ABT8S1Q9</accession>
<dbReference type="Gene3D" id="1.10.150.20">
    <property type="entry name" value="5' to 3' exonuclease, C-terminal subdomain"/>
    <property type="match status" value="1"/>
</dbReference>
<sequence length="150" mass="16986">MSCTIRSVNDLAQLPDDQLLGCLKALRAAIHREKQAHSTLLRAHRIPSGSPFVFESFDWFPRRAQRWDVAQVEPQTPVEELLVRTGAREALKRLHIFCLEDLSAITERELLGEQAIGVKTVARLRETLVRANLDFLEDPDAGFKTASRRA</sequence>
<comment type="caution">
    <text evidence="1">The sequence shown here is derived from an EMBL/GenBank/DDBJ whole genome shotgun (WGS) entry which is preliminary data.</text>
</comment>
<dbReference type="Proteomes" id="UP001169027">
    <property type="component" value="Unassembled WGS sequence"/>
</dbReference>
<evidence type="ECO:0000313" key="2">
    <source>
        <dbReference type="Proteomes" id="UP001169027"/>
    </source>
</evidence>
<dbReference type="SUPFAM" id="SSF47789">
    <property type="entry name" value="C-terminal domain of RNA polymerase alpha subunit"/>
    <property type="match status" value="1"/>
</dbReference>
<dbReference type="EMBL" id="JAUKVY010000007">
    <property type="protein sequence ID" value="MDO1532873.1"/>
    <property type="molecule type" value="Genomic_DNA"/>
</dbReference>
<gene>
    <name evidence="1" type="ORF">Q2T77_11300</name>
</gene>
<name>A0ABT8S1Q9_9BURK</name>
<organism evidence="1 2">
    <name type="scientific">Variovorax ginsengisoli</name>
    <dbReference type="NCBI Taxonomy" id="363844"/>
    <lineage>
        <taxon>Bacteria</taxon>
        <taxon>Pseudomonadati</taxon>
        <taxon>Pseudomonadota</taxon>
        <taxon>Betaproteobacteria</taxon>
        <taxon>Burkholderiales</taxon>
        <taxon>Comamonadaceae</taxon>
        <taxon>Variovorax</taxon>
    </lineage>
</organism>